<name>A0A1E5VFZ7_9POAL</name>
<feature type="signal peptide" evidence="1">
    <location>
        <begin position="1"/>
        <end position="22"/>
    </location>
</feature>
<gene>
    <name evidence="2" type="ORF">BAE44_0014949</name>
</gene>
<feature type="chain" id="PRO_5009188106" evidence="1">
    <location>
        <begin position="23"/>
        <end position="68"/>
    </location>
</feature>
<reference evidence="2 3" key="1">
    <citation type="submission" date="2016-09" db="EMBL/GenBank/DDBJ databases">
        <title>The draft genome of Dichanthelium oligosanthes: A C3 panicoid grass species.</title>
        <authorList>
            <person name="Studer A.J."/>
            <person name="Schnable J.C."/>
            <person name="Brutnell T.P."/>
        </authorList>
    </citation>
    <scope>NUCLEOTIDE SEQUENCE [LARGE SCALE GENOMIC DNA]</scope>
    <source>
        <strain evidence="3">cv. Kellogg 1175</strain>
        <tissue evidence="2">Leaf</tissue>
    </source>
</reference>
<dbReference type="AlphaFoldDB" id="A0A1E5VFZ7"/>
<dbReference type="EMBL" id="LWDX02040930">
    <property type="protein sequence ID" value="OEL24031.1"/>
    <property type="molecule type" value="Genomic_DNA"/>
</dbReference>
<dbReference type="Proteomes" id="UP000095767">
    <property type="component" value="Unassembled WGS sequence"/>
</dbReference>
<accession>A0A1E5VFZ7</accession>
<keyword evidence="1" id="KW-0732">Signal</keyword>
<proteinExistence type="predicted"/>
<evidence type="ECO:0000256" key="1">
    <source>
        <dbReference type="SAM" id="SignalP"/>
    </source>
</evidence>
<sequence length="68" mass="6971">MEGARGHLRAAALLAVLNGVGGEEGGGNSTAPWEQSPCFSEKLSGAMELSEAVLKAEDLVAETAAERE</sequence>
<evidence type="ECO:0000313" key="2">
    <source>
        <dbReference type="EMBL" id="OEL24031.1"/>
    </source>
</evidence>
<protein>
    <submittedName>
        <fullName evidence="2">Uncharacterized protein</fullName>
    </submittedName>
</protein>
<keyword evidence="3" id="KW-1185">Reference proteome</keyword>
<organism evidence="2 3">
    <name type="scientific">Dichanthelium oligosanthes</name>
    <dbReference type="NCBI Taxonomy" id="888268"/>
    <lineage>
        <taxon>Eukaryota</taxon>
        <taxon>Viridiplantae</taxon>
        <taxon>Streptophyta</taxon>
        <taxon>Embryophyta</taxon>
        <taxon>Tracheophyta</taxon>
        <taxon>Spermatophyta</taxon>
        <taxon>Magnoliopsida</taxon>
        <taxon>Liliopsida</taxon>
        <taxon>Poales</taxon>
        <taxon>Poaceae</taxon>
        <taxon>PACMAD clade</taxon>
        <taxon>Panicoideae</taxon>
        <taxon>Panicodae</taxon>
        <taxon>Paniceae</taxon>
        <taxon>Dichantheliinae</taxon>
        <taxon>Dichanthelium</taxon>
    </lineage>
</organism>
<evidence type="ECO:0000313" key="3">
    <source>
        <dbReference type="Proteomes" id="UP000095767"/>
    </source>
</evidence>
<comment type="caution">
    <text evidence="2">The sequence shown here is derived from an EMBL/GenBank/DDBJ whole genome shotgun (WGS) entry which is preliminary data.</text>
</comment>